<dbReference type="EMBL" id="UOEN01000146">
    <property type="protein sequence ID" value="VAW13101.1"/>
    <property type="molecule type" value="Genomic_DNA"/>
</dbReference>
<comment type="similarity">
    <text evidence="1">Belongs to the GSP E family.</text>
</comment>
<dbReference type="PANTHER" id="PTHR30486:SF16">
    <property type="entry name" value="TWITCHING MOTILITY PROTEIN PILT"/>
    <property type="match status" value="1"/>
</dbReference>
<name>A0A3B0T2X4_9ZZZZ</name>
<dbReference type="Gene3D" id="3.40.50.300">
    <property type="entry name" value="P-loop containing nucleotide triphosphate hydrolases"/>
    <property type="match status" value="1"/>
</dbReference>
<dbReference type="InterPro" id="IPR001482">
    <property type="entry name" value="T2SS/T4SS_dom"/>
</dbReference>
<dbReference type="InterPro" id="IPR027417">
    <property type="entry name" value="P-loop_NTPase"/>
</dbReference>
<organism evidence="3">
    <name type="scientific">hydrothermal vent metagenome</name>
    <dbReference type="NCBI Taxonomy" id="652676"/>
    <lineage>
        <taxon>unclassified sequences</taxon>
        <taxon>metagenomes</taxon>
        <taxon>ecological metagenomes</taxon>
    </lineage>
</organism>
<dbReference type="GO" id="GO:0016887">
    <property type="term" value="F:ATP hydrolysis activity"/>
    <property type="evidence" value="ECO:0007669"/>
    <property type="project" value="InterPro"/>
</dbReference>
<evidence type="ECO:0000313" key="3">
    <source>
        <dbReference type="EMBL" id="VAW13101.1"/>
    </source>
</evidence>
<reference evidence="3" key="1">
    <citation type="submission" date="2018-06" db="EMBL/GenBank/DDBJ databases">
        <authorList>
            <person name="Zhirakovskaya E."/>
        </authorList>
    </citation>
    <scope>NUCLEOTIDE SEQUENCE</scope>
</reference>
<sequence>MEDPIEYLFTDKKSIINQRELGLDVLSYPAALKHVTQQSPDIIFIGNIRDEETMKAAVTATELGTFVMTTFHTINAVQTIVRIVNFFPPHLHDEIRMQLSMILKGTISLRLLPLKNSVGRVPAYETMVVTPTIARLIRENRIREIQNYIDEGEMFGMQSFKRSLVDLVKKDLVEAEVARRYADSKSDFDLELKGIRRYTD</sequence>
<protein>
    <submittedName>
        <fullName evidence="3">Twitching motility protein PilT</fullName>
    </submittedName>
</protein>
<evidence type="ECO:0000256" key="1">
    <source>
        <dbReference type="ARBA" id="ARBA00006611"/>
    </source>
</evidence>
<dbReference type="SUPFAM" id="SSF52540">
    <property type="entry name" value="P-loop containing nucleoside triphosphate hydrolases"/>
    <property type="match status" value="1"/>
</dbReference>
<dbReference type="Pfam" id="PF00437">
    <property type="entry name" value="T2SSE"/>
    <property type="match status" value="1"/>
</dbReference>
<dbReference type="PANTHER" id="PTHR30486">
    <property type="entry name" value="TWITCHING MOTILITY PROTEIN PILT"/>
    <property type="match status" value="1"/>
</dbReference>
<feature type="domain" description="Bacterial type II secretion system protein E" evidence="2">
    <location>
        <begin position="1"/>
        <end position="113"/>
    </location>
</feature>
<evidence type="ECO:0000259" key="2">
    <source>
        <dbReference type="Pfam" id="PF00437"/>
    </source>
</evidence>
<dbReference type="InterPro" id="IPR050921">
    <property type="entry name" value="T4SS_GSP_E_ATPase"/>
</dbReference>
<gene>
    <name evidence="3" type="ORF">MNBD_BACTEROID05-799</name>
</gene>
<proteinExistence type="inferred from homology"/>
<accession>A0A3B0T2X4</accession>
<dbReference type="AlphaFoldDB" id="A0A3B0T2X4"/>